<dbReference type="PIRSF" id="PIRSF038984">
    <property type="entry name" value="FAD_binding_protein"/>
    <property type="match status" value="1"/>
</dbReference>
<sequence length="526" mass="59379">MRVNINNIIISLNKDQDKEILKEIERKGIKRENIKSIIWNKRSIDSRKKNDIKLIYNIEVVLNKDIKIDSKQNINIVKEKIKVNRVPIYKNKPIAIIGAGPAGLFAALRLAEFGYIPHVFERGEEVDKRDKTTENFILTSVLNPESNIQFGEGGAGTYSDGKLNTRIKSEYIEKVFDEFISCGAQKEILWDYKPHIGTDVLKIVVKNLREKIKSLGGKFYFNSKLNNIIIKNDFIVGLEIIDANLNKTTYDFDSIILATGHSARDTYRMLNKNGVYMKNKPFAIGARIEHPRVDIDKMQYGNCACNELLGAATYSVTYNNREEERGVFSFCMCPGGEIVNASSEVSTSLVNGMSYSTRDGKFSNSAIVVGIKENEFGDELFSGMKFQEQLEAKTFEIINNYGALYQSVTDFMRNKKTEHEIESSYKMKKYSYNLHEFFPDVISKNMQSAFEYWSKNPLFISKNANLIAPETRTSAPVKILRDIKGMSVNIKGLYPVGEGAGYAGGIVSAAVDGLKIVDLSFTNTIE</sequence>
<dbReference type="InterPro" id="IPR036188">
    <property type="entry name" value="FAD/NAD-bd_sf"/>
</dbReference>
<feature type="domain" description="FAD-dependent protein C-terminal" evidence="2">
    <location>
        <begin position="281"/>
        <end position="473"/>
    </location>
</feature>
<dbReference type="InterPro" id="IPR049516">
    <property type="entry name" value="FAD-depend_C"/>
</dbReference>
<evidence type="ECO:0000259" key="1">
    <source>
        <dbReference type="Pfam" id="PF07992"/>
    </source>
</evidence>
<dbReference type="PRINTS" id="PR00411">
    <property type="entry name" value="PNDRDTASEI"/>
</dbReference>
<protein>
    <submittedName>
        <fullName evidence="3">FAD-dependent oxidoreductase</fullName>
    </submittedName>
</protein>
<dbReference type="SUPFAM" id="SSF51905">
    <property type="entry name" value="FAD/NAD(P)-binding domain"/>
    <property type="match status" value="1"/>
</dbReference>
<dbReference type="GO" id="GO:0016491">
    <property type="term" value="F:oxidoreductase activity"/>
    <property type="evidence" value="ECO:0007669"/>
    <property type="project" value="InterPro"/>
</dbReference>
<gene>
    <name evidence="3" type="ORF">H9Q81_03140</name>
</gene>
<evidence type="ECO:0000259" key="2">
    <source>
        <dbReference type="Pfam" id="PF21688"/>
    </source>
</evidence>
<dbReference type="PANTHER" id="PTHR42842">
    <property type="entry name" value="FAD/NAD(P)-BINDING OXIDOREDUCTASE"/>
    <property type="match status" value="1"/>
</dbReference>
<evidence type="ECO:0000313" key="3">
    <source>
        <dbReference type="EMBL" id="QNM15848.1"/>
    </source>
</evidence>
<dbReference type="EMBL" id="CP060637">
    <property type="protein sequence ID" value="QNM15848.1"/>
    <property type="molecule type" value="Genomic_DNA"/>
</dbReference>
<dbReference type="Pfam" id="PF21688">
    <property type="entry name" value="FAD-depend_C"/>
    <property type="match status" value="1"/>
</dbReference>
<dbReference type="InterPro" id="IPR023753">
    <property type="entry name" value="FAD/NAD-binding_dom"/>
</dbReference>
<feature type="domain" description="FAD/NAD(P)-binding" evidence="1">
    <location>
        <begin position="93"/>
        <end position="266"/>
    </location>
</feature>
<dbReference type="PRINTS" id="PR00368">
    <property type="entry name" value="FADPNR"/>
</dbReference>
<dbReference type="AlphaFoldDB" id="A0A7G9GYG6"/>
<reference evidence="3 4" key="1">
    <citation type="submission" date="2020-08" db="EMBL/GenBank/DDBJ databases">
        <authorList>
            <person name="Liu C."/>
            <person name="Sun Q."/>
        </authorList>
    </citation>
    <scope>NUCLEOTIDE SEQUENCE [LARGE SCALE GENOMIC DNA]</scope>
    <source>
        <strain evidence="3 4">NSJ-57</strain>
    </source>
</reference>
<accession>A0A7G9GYG6</accession>
<dbReference type="PANTHER" id="PTHR42842:SF3">
    <property type="entry name" value="FAD_NAD(P)-BINDING OXIDOREDUCTASE FAMILY PROTEIN"/>
    <property type="match status" value="1"/>
</dbReference>
<proteinExistence type="predicted"/>
<dbReference type="Gene3D" id="3.50.50.60">
    <property type="entry name" value="FAD/NAD(P)-binding domain"/>
    <property type="match status" value="2"/>
</dbReference>
<organism evidence="3 4">
    <name type="scientific">Fusobacterium hominis</name>
    <dbReference type="NCBI Taxonomy" id="2764326"/>
    <lineage>
        <taxon>Bacteria</taxon>
        <taxon>Fusobacteriati</taxon>
        <taxon>Fusobacteriota</taxon>
        <taxon>Fusobacteriia</taxon>
        <taxon>Fusobacteriales</taxon>
        <taxon>Fusobacteriaceae</taxon>
        <taxon>Fusobacterium</taxon>
    </lineage>
</organism>
<name>A0A7G9GYG6_9FUSO</name>
<dbReference type="Pfam" id="PF07992">
    <property type="entry name" value="Pyr_redox_2"/>
    <property type="match status" value="1"/>
</dbReference>
<dbReference type="RefSeq" id="WP_101474824.1">
    <property type="nucleotide sequence ID" value="NZ_CP060637.1"/>
</dbReference>
<keyword evidence="4" id="KW-1185">Reference proteome</keyword>
<dbReference type="KEGG" id="fho:H9Q81_03140"/>
<dbReference type="Gene3D" id="3.30.70.2700">
    <property type="match status" value="1"/>
</dbReference>
<evidence type="ECO:0000313" key="4">
    <source>
        <dbReference type="Proteomes" id="UP000515913"/>
    </source>
</evidence>
<dbReference type="Proteomes" id="UP000515913">
    <property type="component" value="Chromosome"/>
</dbReference>
<dbReference type="InterPro" id="IPR028348">
    <property type="entry name" value="FAD-binding_protein"/>
</dbReference>